<evidence type="ECO:0000259" key="1">
    <source>
        <dbReference type="Pfam" id="PF18602"/>
    </source>
</evidence>
<feature type="domain" description="Rap1a immunity protein" evidence="1">
    <location>
        <begin position="26"/>
        <end position="111"/>
    </location>
</feature>
<organism evidence="2 3">
    <name type="scientific">Pseudoduganella buxea</name>
    <dbReference type="NCBI Taxonomy" id="1949069"/>
    <lineage>
        <taxon>Bacteria</taxon>
        <taxon>Pseudomonadati</taxon>
        <taxon>Pseudomonadota</taxon>
        <taxon>Betaproteobacteria</taxon>
        <taxon>Burkholderiales</taxon>
        <taxon>Oxalobacteraceae</taxon>
        <taxon>Telluria group</taxon>
        <taxon>Pseudoduganella</taxon>
    </lineage>
</organism>
<dbReference type="Proteomes" id="UP000622638">
    <property type="component" value="Unassembled WGS sequence"/>
</dbReference>
<gene>
    <name evidence="2" type="ORF">GCM10011572_44050</name>
</gene>
<dbReference type="InterPro" id="IPR041238">
    <property type="entry name" value="Rap1a"/>
</dbReference>
<dbReference type="Pfam" id="PF18602">
    <property type="entry name" value="Rap1a"/>
    <property type="match status" value="1"/>
</dbReference>
<comment type="caution">
    <text evidence="2">The sequence shown here is derived from an EMBL/GenBank/DDBJ whole genome shotgun (WGS) entry which is preliminary data.</text>
</comment>
<evidence type="ECO:0000313" key="3">
    <source>
        <dbReference type="Proteomes" id="UP000622638"/>
    </source>
</evidence>
<dbReference type="Gene3D" id="1.10.890.40">
    <property type="match status" value="1"/>
</dbReference>
<proteinExistence type="predicted"/>
<name>A0ABQ1L2H6_9BURK</name>
<protein>
    <recommendedName>
        <fullName evidence="1">Rap1a immunity protein domain-containing protein</fullName>
    </recommendedName>
</protein>
<keyword evidence="3" id="KW-1185">Reference proteome</keyword>
<evidence type="ECO:0000313" key="2">
    <source>
        <dbReference type="EMBL" id="GGC17926.1"/>
    </source>
</evidence>
<dbReference type="EMBL" id="BMKG01000024">
    <property type="protein sequence ID" value="GGC17926.1"/>
    <property type="molecule type" value="Genomic_DNA"/>
</dbReference>
<accession>A0ABQ1L2H6</accession>
<sequence length="118" mass="12835">MLGGLSLACAGLHAAPYVYPFNTMTGADVVARLTVDPVTDSDFRERDRAHYYVAGIKDATQGSLWCFRRALLPHELNTEVAHALKQRHSAAALKANAAPLVLDELRRRYPCDGAGAAR</sequence>
<reference evidence="3" key="1">
    <citation type="journal article" date="2019" name="Int. J. Syst. Evol. Microbiol.">
        <title>The Global Catalogue of Microorganisms (GCM) 10K type strain sequencing project: providing services to taxonomists for standard genome sequencing and annotation.</title>
        <authorList>
            <consortium name="The Broad Institute Genomics Platform"/>
            <consortium name="The Broad Institute Genome Sequencing Center for Infectious Disease"/>
            <person name="Wu L."/>
            <person name="Ma J."/>
        </authorList>
    </citation>
    <scope>NUCLEOTIDE SEQUENCE [LARGE SCALE GENOMIC DNA]</scope>
    <source>
        <strain evidence="3">CGMCC 1.15931</strain>
    </source>
</reference>